<keyword evidence="3" id="KW-1185">Reference proteome</keyword>
<evidence type="ECO:0000256" key="1">
    <source>
        <dbReference type="SAM" id="MobiDB-lite"/>
    </source>
</evidence>
<dbReference type="Proteomes" id="UP000466931">
    <property type="component" value="Chromosome"/>
</dbReference>
<accession>A0A7I7XUD2</accession>
<gene>
    <name evidence="2" type="ORF">MCNF_13290</name>
</gene>
<evidence type="ECO:0000313" key="2">
    <source>
        <dbReference type="EMBL" id="BBZ32724.1"/>
    </source>
</evidence>
<protein>
    <submittedName>
        <fullName evidence="2">Uncharacterized protein</fullName>
    </submittedName>
</protein>
<proteinExistence type="predicted"/>
<reference evidence="2" key="1">
    <citation type="journal article" date="2019" name="Emerg. Microbes Infect.">
        <title>Comprehensive subspecies identification of 175 nontuberculous mycobacteria species based on 7547 genomic profiles.</title>
        <authorList>
            <person name="Matsumoto Y."/>
            <person name="Kinjo T."/>
            <person name="Motooka D."/>
            <person name="Nabeya D."/>
            <person name="Jung N."/>
            <person name="Uechi K."/>
            <person name="Horii T."/>
            <person name="Iida T."/>
            <person name="Fujita J."/>
            <person name="Nakamura S."/>
        </authorList>
    </citation>
    <scope>NUCLEOTIDE SEQUENCE [LARGE SCALE GENOMIC DNA]</scope>
    <source>
        <strain evidence="2">JCM 13671</strain>
    </source>
</reference>
<feature type="compositionally biased region" description="Low complexity" evidence="1">
    <location>
        <begin position="92"/>
        <end position="101"/>
    </location>
</feature>
<dbReference type="AlphaFoldDB" id="A0A7I7XUD2"/>
<organism evidence="2 3">
    <name type="scientific">Mycolicibacterium confluentis</name>
    <dbReference type="NCBI Taxonomy" id="28047"/>
    <lineage>
        <taxon>Bacteria</taxon>
        <taxon>Bacillati</taxon>
        <taxon>Actinomycetota</taxon>
        <taxon>Actinomycetes</taxon>
        <taxon>Mycobacteriales</taxon>
        <taxon>Mycobacteriaceae</taxon>
        <taxon>Mycolicibacterium</taxon>
    </lineage>
</organism>
<sequence length="111" mass="11719">MAFSVINRGERMKRRTMQGMAEVVVVLGAGAVGSRGGGGRGLFSGTYVVAQFGDSVLVALEFPEGDAVGTGLEARRQKLDWQLAGNERRRSPAAGRAPALRQRWPAATCGS</sequence>
<feature type="region of interest" description="Disordered" evidence="1">
    <location>
        <begin position="85"/>
        <end position="111"/>
    </location>
</feature>
<reference evidence="2" key="2">
    <citation type="submission" date="2020-02" db="EMBL/GenBank/DDBJ databases">
        <authorList>
            <person name="Matsumoto Y."/>
            <person name="Motooka D."/>
            <person name="Nakamura S."/>
        </authorList>
    </citation>
    <scope>NUCLEOTIDE SEQUENCE</scope>
    <source>
        <strain evidence="2">JCM 13671</strain>
    </source>
</reference>
<dbReference type="EMBL" id="AP022612">
    <property type="protein sequence ID" value="BBZ32724.1"/>
    <property type="molecule type" value="Genomic_DNA"/>
</dbReference>
<name>A0A7I7XUD2_9MYCO</name>
<evidence type="ECO:0000313" key="3">
    <source>
        <dbReference type="Proteomes" id="UP000466931"/>
    </source>
</evidence>